<proteinExistence type="predicted"/>
<dbReference type="SMART" id="SM00860">
    <property type="entry name" value="SMI1_KNR4"/>
    <property type="match status" value="1"/>
</dbReference>
<dbReference type="RefSeq" id="WP_172208583.1">
    <property type="nucleotide sequence ID" value="NZ_BLLI01000026.1"/>
</dbReference>
<feature type="domain" description="Knr4/Smi1-like" evidence="1">
    <location>
        <begin position="20"/>
        <end position="133"/>
    </location>
</feature>
<dbReference type="SUPFAM" id="SSF160631">
    <property type="entry name" value="SMI1/KNR4-like"/>
    <property type="match status" value="1"/>
</dbReference>
<name>A0A6A0BCC1_9LACT</name>
<organism evidence="2 3">
    <name type="scientific">Pseudolactococcus hodotermopsidis</name>
    <dbReference type="NCBI Taxonomy" id="2709157"/>
    <lineage>
        <taxon>Bacteria</taxon>
        <taxon>Bacillati</taxon>
        <taxon>Bacillota</taxon>
        <taxon>Bacilli</taxon>
        <taxon>Lactobacillales</taxon>
        <taxon>Streptococcaceae</taxon>
        <taxon>Pseudolactococcus</taxon>
    </lineage>
</organism>
<evidence type="ECO:0000313" key="3">
    <source>
        <dbReference type="Proteomes" id="UP000480303"/>
    </source>
</evidence>
<sequence length="142" mass="15828">MNPTIKHLIDTKAEMHFHAGASEDSIRHYENEANVKIPSAFREWLLFSDGGEIFVPGTVLYGVDGNAKPSLFSGNSGQERGTFALGDSLLVIGRFNFGDFLCVDTNSGEVVQWNHEADEEFLRWSNFFAFIEEEIASFTSEG</sequence>
<dbReference type="EMBL" id="BLLI01000026">
    <property type="protein sequence ID" value="GFH42496.1"/>
    <property type="molecule type" value="Genomic_DNA"/>
</dbReference>
<evidence type="ECO:0000313" key="2">
    <source>
        <dbReference type="EMBL" id="GFH42496.1"/>
    </source>
</evidence>
<dbReference type="Proteomes" id="UP000480303">
    <property type="component" value="Unassembled WGS sequence"/>
</dbReference>
<reference evidence="2 3" key="1">
    <citation type="submission" date="2020-02" db="EMBL/GenBank/DDBJ databases">
        <title>Draft genome sequence of Lactococcus sp. Hs30E4-3.</title>
        <authorList>
            <person name="Noda S."/>
            <person name="Yuki M."/>
            <person name="Ohkuma M."/>
        </authorList>
    </citation>
    <scope>NUCLEOTIDE SEQUENCE [LARGE SCALE GENOMIC DNA]</scope>
    <source>
        <strain evidence="2 3">Hs30E4-3</strain>
    </source>
</reference>
<keyword evidence="3" id="KW-1185">Reference proteome</keyword>
<protein>
    <recommendedName>
        <fullName evidence="1">Knr4/Smi1-like domain-containing protein</fullName>
    </recommendedName>
</protein>
<dbReference type="AlphaFoldDB" id="A0A6A0BCC1"/>
<comment type="caution">
    <text evidence="2">The sequence shown here is derived from an EMBL/GenBank/DDBJ whole genome shotgun (WGS) entry which is preliminary data.</text>
</comment>
<dbReference type="Pfam" id="PF09346">
    <property type="entry name" value="SMI1_KNR4"/>
    <property type="match status" value="1"/>
</dbReference>
<gene>
    <name evidence="2" type="ORF">Hs30E_10470</name>
</gene>
<dbReference type="InterPro" id="IPR037883">
    <property type="entry name" value="Knr4/Smi1-like_sf"/>
</dbReference>
<dbReference type="InterPro" id="IPR018958">
    <property type="entry name" value="Knr4/Smi1-like_dom"/>
</dbReference>
<accession>A0A6A0BCC1</accession>
<dbReference type="Gene3D" id="3.40.1580.10">
    <property type="entry name" value="SMI1/KNR4-like"/>
    <property type="match status" value="1"/>
</dbReference>
<evidence type="ECO:0000259" key="1">
    <source>
        <dbReference type="SMART" id="SM00860"/>
    </source>
</evidence>